<evidence type="ECO:0000259" key="2">
    <source>
        <dbReference type="Pfam" id="PF03795"/>
    </source>
</evidence>
<evidence type="ECO:0000313" key="4">
    <source>
        <dbReference type="Proteomes" id="UP000316213"/>
    </source>
</evidence>
<comment type="similarity">
    <text evidence="1">Belongs to the YciI family.</text>
</comment>
<accession>A0A5C6A815</accession>
<dbReference type="SUPFAM" id="SSF54909">
    <property type="entry name" value="Dimeric alpha+beta barrel"/>
    <property type="match status" value="1"/>
</dbReference>
<evidence type="ECO:0000256" key="1">
    <source>
        <dbReference type="ARBA" id="ARBA00007689"/>
    </source>
</evidence>
<dbReference type="PANTHER" id="PTHR35174">
    <property type="entry name" value="BLL7171 PROTEIN-RELATED"/>
    <property type="match status" value="1"/>
</dbReference>
<dbReference type="RefSeq" id="WP_146578637.1">
    <property type="nucleotide sequence ID" value="NZ_SJPM01000006.1"/>
</dbReference>
<feature type="domain" description="YCII-related" evidence="2">
    <location>
        <begin position="1"/>
        <end position="111"/>
    </location>
</feature>
<keyword evidence="4" id="KW-1185">Reference proteome</keyword>
<organism evidence="3 4">
    <name type="scientific">Neorhodopirellula pilleata</name>
    <dbReference type="NCBI Taxonomy" id="2714738"/>
    <lineage>
        <taxon>Bacteria</taxon>
        <taxon>Pseudomonadati</taxon>
        <taxon>Planctomycetota</taxon>
        <taxon>Planctomycetia</taxon>
        <taxon>Pirellulales</taxon>
        <taxon>Pirellulaceae</taxon>
        <taxon>Neorhodopirellula</taxon>
    </lineage>
</organism>
<name>A0A5C6A815_9BACT</name>
<dbReference type="Gene3D" id="3.30.70.1060">
    <property type="entry name" value="Dimeric alpha+beta barrel"/>
    <property type="match status" value="1"/>
</dbReference>
<evidence type="ECO:0000313" key="3">
    <source>
        <dbReference type="EMBL" id="TWT95586.1"/>
    </source>
</evidence>
<proteinExistence type="inferred from homology"/>
<protein>
    <submittedName>
        <fullName evidence="3">YCII-related domain protein</fullName>
    </submittedName>
</protein>
<dbReference type="InterPro" id="IPR005545">
    <property type="entry name" value="YCII"/>
</dbReference>
<dbReference type="AlphaFoldDB" id="A0A5C6A815"/>
<dbReference type="Pfam" id="PF03795">
    <property type="entry name" value="YCII"/>
    <property type="match status" value="1"/>
</dbReference>
<gene>
    <name evidence="3" type="ORF">Pla100_32270</name>
</gene>
<dbReference type="InterPro" id="IPR011008">
    <property type="entry name" value="Dimeric_a/b-barrel"/>
</dbReference>
<dbReference type="Proteomes" id="UP000316213">
    <property type="component" value="Unassembled WGS sequence"/>
</dbReference>
<comment type="caution">
    <text evidence="3">The sequence shown here is derived from an EMBL/GenBank/DDBJ whole genome shotgun (WGS) entry which is preliminary data.</text>
</comment>
<reference evidence="3 4" key="1">
    <citation type="submission" date="2019-02" db="EMBL/GenBank/DDBJ databases">
        <title>Deep-cultivation of Planctomycetes and their phenomic and genomic characterization uncovers novel biology.</title>
        <authorList>
            <person name="Wiegand S."/>
            <person name="Jogler M."/>
            <person name="Boedeker C."/>
            <person name="Pinto D."/>
            <person name="Vollmers J."/>
            <person name="Rivas-Marin E."/>
            <person name="Kohn T."/>
            <person name="Peeters S.H."/>
            <person name="Heuer A."/>
            <person name="Rast P."/>
            <person name="Oberbeckmann S."/>
            <person name="Bunk B."/>
            <person name="Jeske O."/>
            <person name="Meyerdierks A."/>
            <person name="Storesund J.E."/>
            <person name="Kallscheuer N."/>
            <person name="Luecker S."/>
            <person name="Lage O.M."/>
            <person name="Pohl T."/>
            <person name="Merkel B.J."/>
            <person name="Hornburger P."/>
            <person name="Mueller R.-W."/>
            <person name="Bruemmer F."/>
            <person name="Labrenz M."/>
            <person name="Spormann A.M."/>
            <person name="Op Den Camp H."/>
            <person name="Overmann J."/>
            <person name="Amann R."/>
            <person name="Jetten M.S.M."/>
            <person name="Mascher T."/>
            <person name="Medema M.H."/>
            <person name="Devos D.P."/>
            <person name="Kaster A.-K."/>
            <person name="Ovreas L."/>
            <person name="Rohde M."/>
            <person name="Galperin M.Y."/>
            <person name="Jogler C."/>
        </authorList>
    </citation>
    <scope>NUCLEOTIDE SEQUENCE [LARGE SCALE GENOMIC DNA]</scope>
    <source>
        <strain evidence="3 4">Pla100</strain>
    </source>
</reference>
<dbReference type="PANTHER" id="PTHR35174:SF3">
    <property type="entry name" value="BLL7171 PROTEIN"/>
    <property type="match status" value="1"/>
</dbReference>
<sequence>MKYMLLIYAAESCWTEDERKACMIESMRICDELEKQGKWVASSPLHSVTTATSVRVRDDKKQIMDGPFAETTEQLGGYYIIDVDNLDEAIEIAARLPPAKKGTVEIRPLFPLPELPEPSRSGSC</sequence>
<dbReference type="EMBL" id="SJPM01000006">
    <property type="protein sequence ID" value="TWT95586.1"/>
    <property type="molecule type" value="Genomic_DNA"/>
</dbReference>
<dbReference type="OrthoDB" id="9807535at2"/>